<gene>
    <name evidence="2" type="ORF">METZ01_LOCUS274988</name>
</gene>
<feature type="transmembrane region" description="Helical" evidence="1">
    <location>
        <begin position="12"/>
        <end position="30"/>
    </location>
</feature>
<reference evidence="2" key="1">
    <citation type="submission" date="2018-05" db="EMBL/GenBank/DDBJ databases">
        <authorList>
            <person name="Lanie J.A."/>
            <person name="Ng W.-L."/>
            <person name="Kazmierczak K.M."/>
            <person name="Andrzejewski T.M."/>
            <person name="Davidsen T.M."/>
            <person name="Wayne K.J."/>
            <person name="Tettelin H."/>
            <person name="Glass J.I."/>
            <person name="Rusch D."/>
            <person name="Podicherti R."/>
            <person name="Tsui H.-C.T."/>
            <person name="Winkler M.E."/>
        </authorList>
    </citation>
    <scope>NUCLEOTIDE SEQUENCE</scope>
</reference>
<dbReference type="GO" id="GO:0005886">
    <property type="term" value="C:plasma membrane"/>
    <property type="evidence" value="ECO:0007669"/>
    <property type="project" value="TreeGrafter"/>
</dbReference>
<protein>
    <recommendedName>
        <fullName evidence="3">EscV/YscV/HrcV family type III secretion system export apparatus protein</fullName>
    </recommendedName>
</protein>
<keyword evidence="1" id="KW-1133">Transmembrane helix</keyword>
<evidence type="ECO:0000313" key="2">
    <source>
        <dbReference type="EMBL" id="SVC22134.1"/>
    </source>
</evidence>
<dbReference type="InterPro" id="IPR001712">
    <property type="entry name" value="T3SS_FHIPEP"/>
</dbReference>
<organism evidence="2">
    <name type="scientific">marine metagenome</name>
    <dbReference type="NCBI Taxonomy" id="408172"/>
    <lineage>
        <taxon>unclassified sequences</taxon>
        <taxon>metagenomes</taxon>
        <taxon>ecological metagenomes</taxon>
    </lineage>
</organism>
<dbReference type="EMBL" id="UINC01079787">
    <property type="protein sequence ID" value="SVC22134.1"/>
    <property type="molecule type" value="Genomic_DNA"/>
</dbReference>
<dbReference type="GO" id="GO:0044780">
    <property type="term" value="P:bacterial-type flagellum assembly"/>
    <property type="evidence" value="ECO:0007669"/>
    <property type="project" value="TreeGrafter"/>
</dbReference>
<dbReference type="Pfam" id="PF00771">
    <property type="entry name" value="FHIPEP"/>
    <property type="match status" value="1"/>
</dbReference>
<evidence type="ECO:0008006" key="3">
    <source>
        <dbReference type="Google" id="ProtNLM"/>
    </source>
</evidence>
<feature type="non-terminal residue" evidence="2">
    <location>
        <position position="86"/>
    </location>
</feature>
<dbReference type="PANTHER" id="PTHR30161:SF1">
    <property type="entry name" value="FLAGELLAR BIOSYNTHESIS PROTEIN FLHA-RELATED"/>
    <property type="match status" value="1"/>
</dbReference>
<proteinExistence type="predicted"/>
<dbReference type="AlphaFoldDB" id="A0A382KB04"/>
<evidence type="ECO:0000256" key="1">
    <source>
        <dbReference type="SAM" id="Phobius"/>
    </source>
</evidence>
<dbReference type="PRINTS" id="PR00949">
    <property type="entry name" value="TYPE3IMAPROT"/>
</dbReference>
<name>A0A382KB04_9ZZZZ</name>
<accession>A0A382KB04</accession>
<keyword evidence="1" id="KW-0812">Transmembrane</keyword>
<keyword evidence="1" id="KW-0472">Membrane</keyword>
<dbReference type="GO" id="GO:0009306">
    <property type="term" value="P:protein secretion"/>
    <property type="evidence" value="ECO:0007669"/>
    <property type="project" value="InterPro"/>
</dbReference>
<dbReference type="PANTHER" id="PTHR30161">
    <property type="entry name" value="FLAGELLAR EXPORT PROTEIN, MEMBRANE FLHA SUBUNIT-RELATED"/>
    <property type="match status" value="1"/>
</dbReference>
<sequence>MHPLITRNSDFVLVFGVIGIILVMVIPLPAPVLDLLFAVNITVSLVTLLVVLYMLQPVDFSIFPSLLLVLTMFRLSLNVASTRVIL</sequence>